<feature type="transmembrane region" description="Helical" evidence="9">
    <location>
        <begin position="55"/>
        <end position="76"/>
    </location>
</feature>
<dbReference type="KEGG" id="bmor:692928"/>
<dbReference type="AlphaFoldDB" id="Q2F5T1"/>
<evidence type="ECO:0000256" key="6">
    <source>
        <dbReference type="ARBA" id="ARBA00022989"/>
    </source>
</evidence>
<dbReference type="PANTHER" id="PTHR13505:SF7">
    <property type="entry name" value="TRANSMEMBRANE PROTEIN 208"/>
    <property type="match status" value="1"/>
</dbReference>
<comment type="subcellular location">
    <subcellularLocation>
        <location evidence="1">Endoplasmic reticulum membrane</location>
        <topology evidence="1">Multi-pass membrane protein</topology>
    </subcellularLocation>
</comment>
<dbReference type="OrthoDB" id="10012212at2759"/>
<dbReference type="PANTHER" id="PTHR13505">
    <property type="entry name" value="TRANSMEMBRANE PROTEIN 208"/>
    <property type="match status" value="1"/>
</dbReference>
<evidence type="ECO:0000256" key="5">
    <source>
        <dbReference type="ARBA" id="ARBA00022824"/>
    </source>
</evidence>
<evidence type="ECO:0000256" key="7">
    <source>
        <dbReference type="ARBA" id="ARBA00023136"/>
    </source>
</evidence>
<evidence type="ECO:0000313" key="12">
    <source>
        <dbReference type="Proteomes" id="UP000005204"/>
    </source>
</evidence>
<gene>
    <name evidence="11" type="primary">692928</name>
</gene>
<feature type="transmembrane region" description="Helical" evidence="9">
    <location>
        <begin position="27"/>
        <end position="48"/>
    </location>
</feature>
<feature type="compositionally biased region" description="Basic residues" evidence="8">
    <location>
        <begin position="161"/>
        <end position="176"/>
    </location>
</feature>
<accession>Q2F5T1</accession>
<reference evidence="12" key="2">
    <citation type="journal article" date="2008" name="Insect Biochem. Mol. Biol.">
        <title>The genome of a lepidopteran model insect, the silkworm Bombyx mori.</title>
        <authorList>
            <consortium name="International Silkworm Genome Consortium"/>
        </authorList>
    </citation>
    <scope>NUCLEOTIDE SEQUENCE [LARGE SCALE GENOMIC DNA]</scope>
    <source>
        <strain evidence="12">p50T</strain>
    </source>
</reference>
<reference evidence="11" key="3">
    <citation type="submission" date="2022-06" db="UniProtKB">
        <authorList>
            <consortium name="EnsemblMetazoa"/>
        </authorList>
    </citation>
    <scope>IDENTIFICATION</scope>
    <source>
        <strain evidence="11">p50T (Dazao)</strain>
    </source>
</reference>
<dbReference type="HOGENOM" id="CLU_094308_3_0_1"/>
<dbReference type="EMBL" id="DQ311342">
    <property type="protein sequence ID" value="ABD36286.1"/>
    <property type="molecule type" value="mRNA"/>
</dbReference>
<evidence type="ECO:0000256" key="9">
    <source>
        <dbReference type="SAM" id="Phobius"/>
    </source>
</evidence>
<evidence type="ECO:0000313" key="11">
    <source>
        <dbReference type="EnsemblMetazoa" id="NP_001040235.1"/>
    </source>
</evidence>
<organism evidence="10">
    <name type="scientific">Bombyx mori</name>
    <name type="common">Silk moth</name>
    <dbReference type="NCBI Taxonomy" id="7091"/>
    <lineage>
        <taxon>Eukaryota</taxon>
        <taxon>Metazoa</taxon>
        <taxon>Ecdysozoa</taxon>
        <taxon>Arthropoda</taxon>
        <taxon>Hexapoda</taxon>
        <taxon>Insecta</taxon>
        <taxon>Pterygota</taxon>
        <taxon>Neoptera</taxon>
        <taxon>Endopterygota</taxon>
        <taxon>Lepidoptera</taxon>
        <taxon>Glossata</taxon>
        <taxon>Ditrysia</taxon>
        <taxon>Bombycoidea</taxon>
        <taxon>Bombycidae</taxon>
        <taxon>Bombycinae</taxon>
        <taxon>Bombyx</taxon>
    </lineage>
</organism>
<proteinExistence type="evidence at transcript level"/>
<keyword evidence="4 9" id="KW-0812">Transmembrane</keyword>
<keyword evidence="6 9" id="KW-1133">Transmembrane helix</keyword>
<dbReference type="GO" id="GO:0005789">
    <property type="term" value="C:endoplasmic reticulum membrane"/>
    <property type="evidence" value="ECO:0007669"/>
    <property type="project" value="UniProtKB-SubCell"/>
</dbReference>
<dbReference type="Pfam" id="PF05620">
    <property type="entry name" value="TMEM208_SND2"/>
    <property type="match status" value="1"/>
</dbReference>
<sequence>MAPAPKGKPPTKGSKQILVENAATVKFYRNMSMAATSFYGIITALFYYENISNGVLFFNVLVLIIHIACYQLMMYISKPRYLNNTQLLDPGLDLNMEGGMGEHIKDIVILSSITQVLALINNYFWLLLLILPIRVFWLLWTNILGPWFFQEAPENTEKDEKKKKKMERKYKRSLLQ</sequence>
<keyword evidence="7 9" id="KW-0472">Membrane</keyword>
<dbReference type="GO" id="GO:0006624">
    <property type="term" value="P:vacuolar protein processing"/>
    <property type="evidence" value="ECO:0007669"/>
    <property type="project" value="TreeGrafter"/>
</dbReference>
<evidence type="ECO:0000256" key="1">
    <source>
        <dbReference type="ARBA" id="ARBA00004477"/>
    </source>
</evidence>
<keyword evidence="12" id="KW-1185">Reference proteome</keyword>
<feature type="transmembrane region" description="Helical" evidence="9">
    <location>
        <begin position="123"/>
        <end position="140"/>
    </location>
</feature>
<evidence type="ECO:0000256" key="2">
    <source>
        <dbReference type="ARBA" id="ARBA00009950"/>
    </source>
</evidence>
<evidence type="ECO:0000256" key="4">
    <source>
        <dbReference type="ARBA" id="ARBA00022692"/>
    </source>
</evidence>
<keyword evidence="5" id="KW-0256">Endoplasmic reticulum</keyword>
<comment type="similarity">
    <text evidence="2">Belongs to the TMEM208 family.</text>
</comment>
<evidence type="ECO:0000256" key="3">
    <source>
        <dbReference type="ARBA" id="ARBA00015033"/>
    </source>
</evidence>
<dbReference type="InterPro" id="IPR008506">
    <property type="entry name" value="SND2/TMEM208"/>
</dbReference>
<name>Q2F5T1_BOMMO</name>
<feature type="region of interest" description="Disordered" evidence="8">
    <location>
        <begin position="157"/>
        <end position="176"/>
    </location>
</feature>
<evidence type="ECO:0000313" key="10">
    <source>
        <dbReference type="EMBL" id="ABD36286.1"/>
    </source>
</evidence>
<reference evidence="10" key="1">
    <citation type="submission" date="2005-11" db="EMBL/GenBank/DDBJ databases">
        <title>Blast silkworm EST database for functional genes.</title>
        <authorList>
            <person name="Niu B.L."/>
            <person name="Meng Z.Q."/>
            <person name="Weng H.B."/>
            <person name="Shen W.F."/>
            <person name="He L.H."/>
            <person name="Zheng K.F."/>
            <person name="Ye S.T."/>
            <person name="Lin T.B."/>
            <person name="Chen J.E."/>
        </authorList>
    </citation>
    <scope>NUCLEOTIDE SEQUENCE</scope>
</reference>
<dbReference type="Proteomes" id="UP000005204">
    <property type="component" value="Unassembled WGS sequence"/>
</dbReference>
<evidence type="ECO:0000256" key="8">
    <source>
        <dbReference type="SAM" id="MobiDB-lite"/>
    </source>
</evidence>
<dbReference type="EnsemblMetazoa" id="NM_001046770.1">
    <property type="protein sequence ID" value="NP_001040235.1"/>
    <property type="gene ID" value="LOC692928"/>
</dbReference>
<protein>
    <recommendedName>
        <fullName evidence="3">Transmembrane protein 208</fullName>
    </recommendedName>
</protein>
<dbReference type="GO" id="GO:0005773">
    <property type="term" value="C:vacuole"/>
    <property type="evidence" value="ECO:0007669"/>
    <property type="project" value="GOC"/>
</dbReference>